<sequence length="822" mass="94585">MLSCLRVRTLNAYPGALKSNSIAYRCFCNLSYMTITARRNNADIAKKSKKESFIKESTKTDAFTFTQKLAFELENVKEYKEYVDTVILEKIETILKKHNCEEAASLNKILKEHLNKGLLQEEAFDSVNKNLANQIGQIISKEDFTIHYPSHELITLFALFTNKVFTYLEMMFSNSKNNTELTSGDFLATLANNEAYITAKALFGGLMGKNEDINLMSKTFYAGWLKYSEGHINKTVDSIRADNTMLETIKSPLNWFPKTKIYKRKFFLHVGPTNSGKTYTALNLLKKSRSRSFYAGPLRLLAKEIFDKFNYEYKIPCNLLTGEKVINVIDPSTGGYANISAGTTDYIARTIESQKEYDIVVVDEAQLINEEFRGGAVMNIIFGCRAKQIHLCGEPRLVPIVKRLCELMNDDVEVIQYDRRSRLKLAKNSMPHLSKLKTGDCLIDSSRVSILRNKARVEYLLKKPVATIYGGQPLSIRAFQAYLFNTRQSPILVASNAIGIGMNLNIDQIVFNTLKRGGIPHSRIRLQPAVYFPDADIKQMAGRAGRNKSFGTVTTLLNRDELKSKYNDHERLSYIFHKENDPIEEVFVSPPMRILSKMFEIFKRNFDLMYGVSADKLNCERAYHDHLADVKFDQLMEKEKVDLLMLKHQKGPTLIYDVLADMDNMTFLEKTTVTFIPLKVNNRIEMEFLKTTARLLNKKEVVSLNNCGIPFERMLMILRMEVVNAYATKERLKEFEKNFGYGVRQNLQDVECISRCLTGLLWLNTRYPNRIVNISGVEDLLIQCDLIMHYISEVESKTYDKEDEKLRYKNRSRFLKRNPNFK</sequence>
<dbReference type="InterPro" id="IPR001650">
    <property type="entry name" value="Helicase_C-like"/>
</dbReference>
<evidence type="ECO:0000256" key="4">
    <source>
        <dbReference type="ARBA" id="ARBA00022840"/>
    </source>
</evidence>
<dbReference type="InterPro" id="IPR050699">
    <property type="entry name" value="RNA-DNA_Helicase"/>
</dbReference>
<dbReference type="SMART" id="SM00490">
    <property type="entry name" value="HELICc"/>
    <property type="match status" value="1"/>
</dbReference>
<dbReference type="VEuPathDB" id="FungiDB:HGUI_01596"/>
<evidence type="ECO:0000313" key="7">
    <source>
        <dbReference type="Proteomes" id="UP000183365"/>
    </source>
</evidence>
<dbReference type="Pfam" id="PF22527">
    <property type="entry name" value="DEXQc_Suv3"/>
    <property type="match status" value="1"/>
</dbReference>
<dbReference type="Gene3D" id="3.40.50.300">
    <property type="entry name" value="P-loop containing nucleotide triphosphate hydrolases"/>
    <property type="match status" value="2"/>
</dbReference>
<organism evidence="6 7">
    <name type="scientific">Hanseniaspora guilliermondii</name>
    <dbReference type="NCBI Taxonomy" id="56406"/>
    <lineage>
        <taxon>Eukaryota</taxon>
        <taxon>Fungi</taxon>
        <taxon>Dikarya</taxon>
        <taxon>Ascomycota</taxon>
        <taxon>Saccharomycotina</taxon>
        <taxon>Saccharomycetes</taxon>
        <taxon>Saccharomycodales</taxon>
        <taxon>Saccharomycodaceae</taxon>
        <taxon>Hanseniaspora</taxon>
    </lineage>
</organism>
<dbReference type="OrthoDB" id="3972200at2759"/>
<dbReference type="SMART" id="SM00487">
    <property type="entry name" value="DEXDc"/>
    <property type="match status" value="1"/>
</dbReference>
<evidence type="ECO:0000259" key="5">
    <source>
        <dbReference type="PROSITE" id="PS51194"/>
    </source>
</evidence>
<gene>
    <name evidence="6" type="ORF">HGUI_01596</name>
</gene>
<proteinExistence type="predicted"/>
<keyword evidence="3" id="KW-0347">Helicase</keyword>
<protein>
    <recommendedName>
        <fullName evidence="5">Helicase C-terminal domain-containing protein</fullName>
    </recommendedName>
</protein>
<evidence type="ECO:0000256" key="3">
    <source>
        <dbReference type="ARBA" id="ARBA00022806"/>
    </source>
</evidence>
<dbReference type="InterPro" id="IPR014001">
    <property type="entry name" value="Helicase_ATP-bd"/>
</dbReference>
<reference evidence="7" key="1">
    <citation type="submission" date="2016-11" db="EMBL/GenBank/DDBJ databases">
        <authorList>
            <person name="Guldener U."/>
        </authorList>
    </citation>
    <scope>NUCLEOTIDE SEQUENCE [LARGE SCALE GENOMIC DNA]</scope>
</reference>
<keyword evidence="2" id="KW-0378">Hydrolase</keyword>
<accession>A0A1L0B0S5</accession>
<dbReference type="PANTHER" id="PTHR12131">
    <property type="entry name" value="ATP-DEPENDENT RNA AND DNA HELICASE"/>
    <property type="match status" value="1"/>
</dbReference>
<dbReference type="InterPro" id="IPR027417">
    <property type="entry name" value="P-loop_NTPase"/>
</dbReference>
<keyword evidence="1" id="KW-0547">Nucleotide-binding</keyword>
<dbReference type="EMBL" id="FQNF01000022">
    <property type="protein sequence ID" value="SGZ39396.1"/>
    <property type="molecule type" value="Genomic_DNA"/>
</dbReference>
<dbReference type="InterPro" id="IPR055206">
    <property type="entry name" value="DEXQc_SUV3"/>
</dbReference>
<dbReference type="Gene3D" id="1.20.272.40">
    <property type="match status" value="1"/>
</dbReference>
<keyword evidence="7" id="KW-1185">Reference proteome</keyword>
<dbReference type="GO" id="GO:0005524">
    <property type="term" value="F:ATP binding"/>
    <property type="evidence" value="ECO:0007669"/>
    <property type="project" value="UniProtKB-KW"/>
</dbReference>
<dbReference type="PANTHER" id="PTHR12131:SF1">
    <property type="entry name" value="ATP-DEPENDENT RNA HELICASE SUPV3L1, MITOCHONDRIAL-RELATED"/>
    <property type="match status" value="1"/>
</dbReference>
<name>A0A1L0B0S5_9ASCO</name>
<dbReference type="AlphaFoldDB" id="A0A1L0B0S5"/>
<dbReference type="GO" id="GO:0016787">
    <property type="term" value="F:hydrolase activity"/>
    <property type="evidence" value="ECO:0007669"/>
    <property type="project" value="UniProtKB-KW"/>
</dbReference>
<dbReference type="GO" id="GO:0004386">
    <property type="term" value="F:helicase activity"/>
    <property type="evidence" value="ECO:0007669"/>
    <property type="project" value="UniProtKB-KW"/>
</dbReference>
<feature type="domain" description="Helicase C-terminal" evidence="5">
    <location>
        <begin position="428"/>
        <end position="595"/>
    </location>
</feature>
<dbReference type="PROSITE" id="PS51194">
    <property type="entry name" value="HELICASE_CTER"/>
    <property type="match status" value="1"/>
</dbReference>
<evidence type="ECO:0000256" key="2">
    <source>
        <dbReference type="ARBA" id="ARBA00022801"/>
    </source>
</evidence>
<evidence type="ECO:0000313" key="6">
    <source>
        <dbReference type="EMBL" id="SGZ39396.1"/>
    </source>
</evidence>
<keyword evidence="4" id="KW-0067">ATP-binding</keyword>
<dbReference type="GO" id="GO:0016070">
    <property type="term" value="P:RNA metabolic process"/>
    <property type="evidence" value="ECO:0007669"/>
    <property type="project" value="UniProtKB-ARBA"/>
</dbReference>
<dbReference type="Proteomes" id="UP000183365">
    <property type="component" value="Unassembled WGS sequence"/>
</dbReference>
<dbReference type="SUPFAM" id="SSF52540">
    <property type="entry name" value="P-loop containing nucleoside triphosphate hydrolases"/>
    <property type="match status" value="1"/>
</dbReference>
<evidence type="ECO:0000256" key="1">
    <source>
        <dbReference type="ARBA" id="ARBA00022741"/>
    </source>
</evidence>
<dbReference type="Pfam" id="PF00271">
    <property type="entry name" value="Helicase_C"/>
    <property type="match status" value="1"/>
</dbReference>